<dbReference type="Gene3D" id="3.50.50.60">
    <property type="entry name" value="FAD/NAD(P)-binding domain"/>
    <property type="match status" value="1"/>
</dbReference>
<dbReference type="GO" id="GO:0004355">
    <property type="term" value="F:glutamate synthase (NADPH) activity"/>
    <property type="evidence" value="ECO:0007669"/>
    <property type="project" value="UniProtKB-EC"/>
</dbReference>
<dbReference type="AlphaFoldDB" id="G2E2K1"/>
<dbReference type="SUPFAM" id="SSF51971">
    <property type="entry name" value="Nucleotide-binding domain"/>
    <property type="match status" value="2"/>
</dbReference>
<dbReference type="EMBL" id="AFWT01000016">
    <property type="protein sequence ID" value="EGV30801.1"/>
    <property type="molecule type" value="Genomic_DNA"/>
</dbReference>
<dbReference type="SUPFAM" id="SSF46548">
    <property type="entry name" value="alpha-helical ferredoxin"/>
    <property type="match status" value="1"/>
</dbReference>
<dbReference type="InterPro" id="IPR036188">
    <property type="entry name" value="FAD/NAD-bd_sf"/>
</dbReference>
<dbReference type="RefSeq" id="WP_007041146.1">
    <property type="nucleotide sequence ID" value="NZ_AFWT01000016.1"/>
</dbReference>
<feature type="domain" description="FAD/NAD(P)-binding" evidence="5">
    <location>
        <begin position="390"/>
        <end position="466"/>
    </location>
</feature>
<feature type="domain" description="FAD/NAD(P)-binding" evidence="5">
    <location>
        <begin position="149"/>
        <end position="320"/>
    </location>
</feature>
<dbReference type="Pfam" id="PF14691">
    <property type="entry name" value="Fer4_20"/>
    <property type="match status" value="1"/>
</dbReference>
<evidence type="ECO:0000256" key="2">
    <source>
        <dbReference type="ARBA" id="ARBA00023002"/>
    </source>
</evidence>
<evidence type="ECO:0000256" key="3">
    <source>
        <dbReference type="ARBA" id="ARBA00023164"/>
    </source>
</evidence>
<reference evidence="7 8" key="1">
    <citation type="submission" date="2011-06" db="EMBL/GenBank/DDBJ databases">
        <title>The draft genome of Thiorhodococcus drewsii AZ1.</title>
        <authorList>
            <consortium name="US DOE Joint Genome Institute (JGI-PGF)"/>
            <person name="Lucas S."/>
            <person name="Han J."/>
            <person name="Lapidus A."/>
            <person name="Cheng J.-F."/>
            <person name="Goodwin L."/>
            <person name="Pitluck S."/>
            <person name="Peters L."/>
            <person name="Land M.L."/>
            <person name="Hauser L."/>
            <person name="Vogl K."/>
            <person name="Liu Z."/>
            <person name="Imhoff J."/>
            <person name="Thiel V."/>
            <person name="Frigaard N.-U."/>
            <person name="Bryant D.A."/>
            <person name="Woyke T.J."/>
        </authorList>
    </citation>
    <scope>NUCLEOTIDE SEQUENCE [LARGE SCALE GENOMIC DNA]</scope>
    <source>
        <strain evidence="7 8">AZ1</strain>
    </source>
</reference>
<dbReference type="STRING" id="765913.ThidrDRAFT_2433"/>
<proteinExistence type="predicted"/>
<comment type="pathway">
    <text evidence="4">Amino-acid biosynthesis.</text>
</comment>
<evidence type="ECO:0000256" key="4">
    <source>
        <dbReference type="ARBA" id="ARBA00029440"/>
    </source>
</evidence>
<dbReference type="PRINTS" id="PR00419">
    <property type="entry name" value="ADXRDTASE"/>
</dbReference>
<dbReference type="InterPro" id="IPR006005">
    <property type="entry name" value="Glut_synth_ssu1"/>
</dbReference>
<keyword evidence="3" id="KW-0314">Glutamate biosynthesis</keyword>
<dbReference type="InterPro" id="IPR009051">
    <property type="entry name" value="Helical_ferredxn"/>
</dbReference>
<dbReference type="Proteomes" id="UP000004200">
    <property type="component" value="Unassembled WGS sequence"/>
</dbReference>
<dbReference type="NCBIfam" id="TIGR01317">
    <property type="entry name" value="GOGAT_sm_gam"/>
    <property type="match status" value="1"/>
</dbReference>
<organism evidence="7 8">
    <name type="scientific">Thiorhodococcus drewsii AZ1</name>
    <dbReference type="NCBI Taxonomy" id="765913"/>
    <lineage>
        <taxon>Bacteria</taxon>
        <taxon>Pseudomonadati</taxon>
        <taxon>Pseudomonadota</taxon>
        <taxon>Gammaproteobacteria</taxon>
        <taxon>Chromatiales</taxon>
        <taxon>Chromatiaceae</taxon>
        <taxon>Thiorhodococcus</taxon>
    </lineage>
</organism>
<accession>G2E2K1</accession>
<dbReference type="OrthoDB" id="9803192at2"/>
<keyword evidence="2 7" id="KW-0560">Oxidoreductase</keyword>
<dbReference type="InterPro" id="IPR051394">
    <property type="entry name" value="Glutamate_Synthase"/>
</dbReference>
<dbReference type="GO" id="GO:0051536">
    <property type="term" value="F:iron-sulfur cluster binding"/>
    <property type="evidence" value="ECO:0007669"/>
    <property type="project" value="InterPro"/>
</dbReference>
<name>G2E2K1_9GAMM</name>
<evidence type="ECO:0000259" key="5">
    <source>
        <dbReference type="Pfam" id="PF07992"/>
    </source>
</evidence>
<protein>
    <submittedName>
        <fullName evidence="7">Glutamate synthase, NADH/NADPH, small subunit</fullName>
        <ecNumber evidence="7">1.4.1.13</ecNumber>
    </submittedName>
</protein>
<dbReference type="Gene3D" id="3.40.50.720">
    <property type="entry name" value="NAD(P)-binding Rossmann-like Domain"/>
    <property type="match status" value="1"/>
</dbReference>
<dbReference type="GO" id="GO:0006537">
    <property type="term" value="P:glutamate biosynthetic process"/>
    <property type="evidence" value="ECO:0007669"/>
    <property type="project" value="UniProtKB-KW"/>
</dbReference>
<gene>
    <name evidence="7" type="ORF">ThidrDRAFT_2433</name>
</gene>
<dbReference type="PATRIC" id="fig|765913.3.peg.2473"/>
<dbReference type="GO" id="GO:0016639">
    <property type="term" value="F:oxidoreductase activity, acting on the CH-NH2 group of donors, NAD or NADP as acceptor"/>
    <property type="evidence" value="ECO:0007669"/>
    <property type="project" value="InterPro"/>
</dbReference>
<dbReference type="Gene3D" id="1.10.1060.10">
    <property type="entry name" value="Alpha-helical ferredoxin"/>
    <property type="match status" value="1"/>
</dbReference>
<evidence type="ECO:0000313" key="8">
    <source>
        <dbReference type="Proteomes" id="UP000004200"/>
    </source>
</evidence>
<dbReference type="PANTHER" id="PTHR43100">
    <property type="entry name" value="GLUTAMATE SYNTHASE [NADPH] SMALL CHAIN"/>
    <property type="match status" value="1"/>
</dbReference>
<evidence type="ECO:0000256" key="1">
    <source>
        <dbReference type="ARBA" id="ARBA00022605"/>
    </source>
</evidence>
<feature type="domain" description="Dihydroprymidine dehydrogenase" evidence="6">
    <location>
        <begin position="24"/>
        <end position="131"/>
    </location>
</feature>
<keyword evidence="1" id="KW-0028">Amino-acid biosynthesis</keyword>
<dbReference type="Pfam" id="PF07992">
    <property type="entry name" value="Pyr_redox_2"/>
    <property type="match status" value="2"/>
</dbReference>
<sequence length="486" mass="53631">MHSPTAFLRIPRVEPERQAPGRRIRHWHEYENPLPDPRAAEQGARCMDCGVPWCHGHCPVHNQIPEWNALVSEDEWRAAWEQLESTNNFPELTGRLCPAPCEDACTLRLSGSPVTIRAIELAIVEHAWQRGWVRPQRPTPASLDAPRGQVSVVGSGPAGLACAQQLARAGHAVTVYEAAPKIGGLLRYGIPDFRLEKRILDRRLDQMREEGVRFRTGVRVGADLPARDLMTEGSILVLACGSSTPRDVTVPGRELGGVHFALDYLSGQNRSLDCGMDKGRHMDARDLDVVVIGGGDTGSDCVGTAIRQGARSVTQIQYHSEPPHQGDVLTHWPEPVPELKPNDHEAEGGRRIWGWETVAFRADADGERVAGVDLQRLHWSRTDDGRWRREPVTGESRHLPAQLVLIAIGYRHPAHGDVIAELDLRLDGRGNIAAGDGDYRSSREGVFACGDARRGQSLIVWAIREGRQCAESVDTYVRGGSELPRV</sequence>
<dbReference type="InterPro" id="IPR023753">
    <property type="entry name" value="FAD/NAD-binding_dom"/>
</dbReference>
<comment type="caution">
    <text evidence="7">The sequence shown here is derived from an EMBL/GenBank/DDBJ whole genome shotgun (WGS) entry which is preliminary data.</text>
</comment>
<dbReference type="PANTHER" id="PTHR43100:SF3">
    <property type="entry name" value="FAD_NAD(P)-BINDING DOMAIN-CONTAINING PROTEIN"/>
    <property type="match status" value="1"/>
</dbReference>
<dbReference type="eggNOG" id="COG0493">
    <property type="taxonomic scope" value="Bacteria"/>
</dbReference>
<dbReference type="InterPro" id="IPR028261">
    <property type="entry name" value="DPD_II"/>
</dbReference>
<keyword evidence="8" id="KW-1185">Reference proteome</keyword>
<dbReference type="EC" id="1.4.1.13" evidence="7"/>
<evidence type="ECO:0000259" key="6">
    <source>
        <dbReference type="Pfam" id="PF14691"/>
    </source>
</evidence>
<evidence type="ECO:0000313" key="7">
    <source>
        <dbReference type="EMBL" id="EGV30801.1"/>
    </source>
</evidence>